<evidence type="ECO:0000313" key="1">
    <source>
        <dbReference type="EMBL" id="RXH38643.1"/>
    </source>
</evidence>
<name>A0A4Q0SGH3_9BRAD</name>
<gene>
    <name evidence="1" type="ORF">XH99_00755</name>
</gene>
<accession>A0A4Q0SGH3</accession>
<dbReference type="Proteomes" id="UP000289546">
    <property type="component" value="Unassembled WGS sequence"/>
</dbReference>
<evidence type="ECO:0008006" key="3">
    <source>
        <dbReference type="Google" id="ProtNLM"/>
    </source>
</evidence>
<dbReference type="AlphaFoldDB" id="A0A4Q0SGH3"/>
<protein>
    <recommendedName>
        <fullName evidence="3">Bacteriophage abortive infection AbiH</fullName>
    </recommendedName>
</protein>
<reference evidence="1 2" key="1">
    <citation type="submission" date="2015-04" db="EMBL/GenBank/DDBJ databases">
        <title>Comparative genomics of rhizobia nodulating Arachis hypogaea in China.</title>
        <authorList>
            <person name="Li Y."/>
        </authorList>
    </citation>
    <scope>NUCLEOTIDE SEQUENCE [LARGE SCALE GENOMIC DNA]</scope>
    <source>
        <strain evidence="1 2">CCBAU 51757</strain>
    </source>
</reference>
<dbReference type="Pfam" id="PF14253">
    <property type="entry name" value="AbiH"/>
    <property type="match status" value="1"/>
</dbReference>
<sequence length="299" mass="34400">MSEILYIIGNGFDLHHGIQSSYRAFGEYLKVADHATYQVVERYFDVTAAFWAEFEARLAHFDSDTLIEDASNFLVPYGADEWSDAYHHDYQYEIEQAVDAISKTLRARFGDWIRQLLIPDAQPIDSPRLPIDPSAFFLNFNYTRSLQHLYNVPDQNILHIHGAASDPEAQLVIGHGWEPDDNLDPYRISTDPEDADTRVVEGQALIDSYFKETFKPTDEIIQRNQAFFRKVATVENILVMGHSVSEVDYPYFQEVMNNIDASRTRWKVSYFGEPTAVRKRIGDLGIDARLVEYALLVDF</sequence>
<keyword evidence="2" id="KW-1185">Reference proteome</keyword>
<comment type="caution">
    <text evidence="1">The sequence shown here is derived from an EMBL/GenBank/DDBJ whole genome shotgun (WGS) entry which is preliminary data.</text>
</comment>
<dbReference type="EMBL" id="LBJQ01000003">
    <property type="protein sequence ID" value="RXH38643.1"/>
    <property type="molecule type" value="Genomic_DNA"/>
</dbReference>
<organism evidence="1 2">
    <name type="scientific">Bradyrhizobium nanningense</name>
    <dbReference type="NCBI Taxonomy" id="1325118"/>
    <lineage>
        <taxon>Bacteria</taxon>
        <taxon>Pseudomonadati</taxon>
        <taxon>Pseudomonadota</taxon>
        <taxon>Alphaproteobacteria</taxon>
        <taxon>Hyphomicrobiales</taxon>
        <taxon>Nitrobacteraceae</taxon>
        <taxon>Bradyrhizobium</taxon>
    </lineage>
</organism>
<dbReference type="InterPro" id="IPR025935">
    <property type="entry name" value="AbiH"/>
</dbReference>
<dbReference type="RefSeq" id="WP_128916097.1">
    <property type="nucleotide sequence ID" value="NZ_LBJQ01000003.1"/>
</dbReference>
<evidence type="ECO:0000313" key="2">
    <source>
        <dbReference type="Proteomes" id="UP000289546"/>
    </source>
</evidence>
<proteinExistence type="predicted"/>